<dbReference type="AlphaFoldDB" id="A0A8H6MB71"/>
<dbReference type="Pfam" id="PF12937">
    <property type="entry name" value="F-box-like"/>
    <property type="match status" value="1"/>
</dbReference>
<evidence type="ECO:0000313" key="2">
    <source>
        <dbReference type="EMBL" id="KAF6761930.1"/>
    </source>
</evidence>
<protein>
    <recommendedName>
        <fullName evidence="1">F-box domain-containing protein</fullName>
    </recommendedName>
</protein>
<sequence>MDSLENGATITSCSSSNLSNPLQVEGDGIGDIEEFHHRVDSRIYDLECEIRTLKTRRNAATVTCRLPAELLSKIFLSLYYMSSHNLKDTVSKRVDWLLCTFVCRRWRDVALSCTELWTTPIFAKPALAETMLARSKDAPLRIKFNGKAEEPSEALFKALSQLNRLRSVELEEVITGSSQIQEMLSSWTGRAPLLTTLGLYNATTTSHTFPIDFLQGGTPSLKTLLLSKWGNTWENLPIGPTITNLVMIGSPANLPRRPTQAAFVSCLKRLPFLVGLTVINQMLPGREDAVVLPPNKLHPPNLRYLSVGDPLWNVNFFFRLLQVPRETKLGLLFSGIDNLDMLEEIIDNAGVFATKGSSTFHNSQESIGYMSVRGSPAPGCPRVALWTQGRPSNFDAPPDHFFDFRLGSDDRGRAVFRLLNYLVLDSLRTFHVKSFHLMSKSQWRTTLGQLPNLEGVCLEQGPLQEWLEILRYDPPTDPLGNWAENGERHFPGLIQMAFKAMDLGNEKAETLRLLVQVLKERSTDPSFKMDVYFAKCPDPNNNYGKLKQATEGLNVNWSFFP</sequence>
<feature type="domain" description="F-box" evidence="1">
    <location>
        <begin position="64"/>
        <end position="121"/>
    </location>
</feature>
<keyword evidence="3" id="KW-1185">Reference proteome</keyword>
<gene>
    <name evidence="2" type="ORF">DFP72DRAFT_877485</name>
</gene>
<comment type="caution">
    <text evidence="2">The sequence shown here is derived from an EMBL/GenBank/DDBJ whole genome shotgun (WGS) entry which is preliminary data.</text>
</comment>
<accession>A0A8H6MB71</accession>
<dbReference type="OrthoDB" id="3156934at2759"/>
<name>A0A8H6MB71_9AGAR</name>
<reference evidence="2 3" key="1">
    <citation type="submission" date="2020-07" db="EMBL/GenBank/DDBJ databases">
        <title>Comparative genomics of pyrophilous fungi reveals a link between fire events and developmental genes.</title>
        <authorList>
            <consortium name="DOE Joint Genome Institute"/>
            <person name="Steindorff A.S."/>
            <person name="Carver A."/>
            <person name="Calhoun S."/>
            <person name="Stillman K."/>
            <person name="Liu H."/>
            <person name="Lipzen A."/>
            <person name="Pangilinan J."/>
            <person name="Labutti K."/>
            <person name="Bruns T.D."/>
            <person name="Grigoriev I.V."/>
        </authorList>
    </citation>
    <scope>NUCLEOTIDE SEQUENCE [LARGE SCALE GENOMIC DNA]</scope>
    <source>
        <strain evidence="2 3">CBS 144469</strain>
    </source>
</reference>
<evidence type="ECO:0000313" key="3">
    <source>
        <dbReference type="Proteomes" id="UP000521943"/>
    </source>
</evidence>
<evidence type="ECO:0000259" key="1">
    <source>
        <dbReference type="Pfam" id="PF12937"/>
    </source>
</evidence>
<dbReference type="InterPro" id="IPR001810">
    <property type="entry name" value="F-box_dom"/>
</dbReference>
<dbReference type="EMBL" id="JACGCI010000008">
    <property type="protein sequence ID" value="KAF6761930.1"/>
    <property type="molecule type" value="Genomic_DNA"/>
</dbReference>
<dbReference type="Gene3D" id="1.20.1280.50">
    <property type="match status" value="1"/>
</dbReference>
<proteinExistence type="predicted"/>
<organism evidence="2 3">
    <name type="scientific">Ephemerocybe angulata</name>
    <dbReference type="NCBI Taxonomy" id="980116"/>
    <lineage>
        <taxon>Eukaryota</taxon>
        <taxon>Fungi</taxon>
        <taxon>Dikarya</taxon>
        <taxon>Basidiomycota</taxon>
        <taxon>Agaricomycotina</taxon>
        <taxon>Agaricomycetes</taxon>
        <taxon>Agaricomycetidae</taxon>
        <taxon>Agaricales</taxon>
        <taxon>Agaricineae</taxon>
        <taxon>Psathyrellaceae</taxon>
        <taxon>Ephemerocybe</taxon>
    </lineage>
</organism>
<dbReference type="Proteomes" id="UP000521943">
    <property type="component" value="Unassembled WGS sequence"/>
</dbReference>